<organism evidence="3 4">
    <name type="scientific">Forsythia ovata</name>
    <dbReference type="NCBI Taxonomy" id="205694"/>
    <lineage>
        <taxon>Eukaryota</taxon>
        <taxon>Viridiplantae</taxon>
        <taxon>Streptophyta</taxon>
        <taxon>Embryophyta</taxon>
        <taxon>Tracheophyta</taxon>
        <taxon>Spermatophyta</taxon>
        <taxon>Magnoliopsida</taxon>
        <taxon>eudicotyledons</taxon>
        <taxon>Gunneridae</taxon>
        <taxon>Pentapetalae</taxon>
        <taxon>asterids</taxon>
        <taxon>lamiids</taxon>
        <taxon>Lamiales</taxon>
        <taxon>Oleaceae</taxon>
        <taxon>Forsythieae</taxon>
        <taxon>Forsythia</taxon>
    </lineage>
</organism>
<accession>A0ABD1QPS6</accession>
<keyword evidence="1" id="KW-0472">Membrane</keyword>
<evidence type="ECO:0000259" key="2">
    <source>
        <dbReference type="Pfam" id="PF10785"/>
    </source>
</evidence>
<dbReference type="Pfam" id="PF10785">
    <property type="entry name" value="NADH-u_ox-rdase"/>
    <property type="match status" value="1"/>
</dbReference>
<proteinExistence type="predicted"/>
<dbReference type="EMBL" id="JBFOLJ010000014">
    <property type="protein sequence ID" value="KAL2478153.1"/>
    <property type="molecule type" value="Genomic_DNA"/>
</dbReference>
<dbReference type="PANTHER" id="PTHR34062:SF1">
    <property type="entry name" value="NADH-UBIQUINONE OXIDOREDUCTASE 21KDA SUBUNIT N-TERMINAL DOMAIN-CONTAINING PROTEIN"/>
    <property type="match status" value="1"/>
</dbReference>
<dbReference type="PANTHER" id="PTHR34062">
    <property type="entry name" value="OXIDOREDUCTASE 21 KDA SUBUNIT, PUTATIVE (AFU_ORTHOLOGUE AFUA_4G04750)-RELATED"/>
    <property type="match status" value="1"/>
</dbReference>
<feature type="transmembrane region" description="Helical" evidence="1">
    <location>
        <begin position="61"/>
        <end position="78"/>
    </location>
</feature>
<keyword evidence="1" id="KW-0812">Transmembrane</keyword>
<dbReference type="InterPro" id="IPR053229">
    <property type="entry name" value="NADH-Q_oxidrdct_subunit"/>
</dbReference>
<keyword evidence="1" id="KW-1133">Transmembrane helix</keyword>
<gene>
    <name evidence="3" type="ORF">Fot_47167</name>
</gene>
<dbReference type="Proteomes" id="UP001604277">
    <property type="component" value="Unassembled WGS sequence"/>
</dbReference>
<feature type="transmembrane region" description="Helical" evidence="1">
    <location>
        <begin position="31"/>
        <end position="49"/>
    </location>
</feature>
<evidence type="ECO:0000313" key="3">
    <source>
        <dbReference type="EMBL" id="KAL2478153.1"/>
    </source>
</evidence>
<protein>
    <recommendedName>
        <fullName evidence="2">NADH-ubiquinone oxidoreductase 21kDa subunit N-terminal domain-containing protein</fullName>
    </recommendedName>
</protein>
<dbReference type="AlphaFoldDB" id="A0ABD1QPS6"/>
<keyword evidence="4" id="KW-1185">Reference proteome</keyword>
<reference evidence="4" key="1">
    <citation type="submission" date="2024-07" db="EMBL/GenBank/DDBJ databases">
        <title>Two chromosome-level genome assemblies of Korean endemic species Abeliophyllum distichum and Forsythia ovata (Oleaceae).</title>
        <authorList>
            <person name="Jang H."/>
        </authorList>
    </citation>
    <scope>NUCLEOTIDE SEQUENCE [LARGE SCALE GENOMIC DNA]</scope>
</reference>
<sequence>MNTDITASAKPKYPVIDWNIPFTKTVANFNTLDYLCLTTITGVSVVVYLSGIKSGIRGPSMVTSGLIGVMGGFIYVYHNLAERVMGFFPNEGKVAKYKKHSF</sequence>
<evidence type="ECO:0000256" key="1">
    <source>
        <dbReference type="SAM" id="Phobius"/>
    </source>
</evidence>
<comment type="caution">
    <text evidence="3">The sequence shown here is derived from an EMBL/GenBank/DDBJ whole genome shotgun (WGS) entry which is preliminary data.</text>
</comment>
<name>A0ABD1QPS6_9LAMI</name>
<evidence type="ECO:0000313" key="4">
    <source>
        <dbReference type="Proteomes" id="UP001604277"/>
    </source>
</evidence>
<dbReference type="InterPro" id="IPR019721">
    <property type="entry name" value="NADH-UbQ_OxRdtase_su21_N"/>
</dbReference>
<feature type="domain" description="NADH-ubiquinone oxidoreductase 21kDa subunit N-terminal" evidence="2">
    <location>
        <begin position="11"/>
        <end position="88"/>
    </location>
</feature>